<gene>
    <name evidence="2" type="ORF">LY89DRAFT_782686</name>
</gene>
<name>A0A194X8D2_MOLSC</name>
<dbReference type="Proteomes" id="UP000070700">
    <property type="component" value="Unassembled WGS sequence"/>
</dbReference>
<organism evidence="2 3">
    <name type="scientific">Mollisia scopiformis</name>
    <name type="common">Conifer needle endophyte fungus</name>
    <name type="synonym">Phialocephala scopiformis</name>
    <dbReference type="NCBI Taxonomy" id="149040"/>
    <lineage>
        <taxon>Eukaryota</taxon>
        <taxon>Fungi</taxon>
        <taxon>Dikarya</taxon>
        <taxon>Ascomycota</taxon>
        <taxon>Pezizomycotina</taxon>
        <taxon>Leotiomycetes</taxon>
        <taxon>Helotiales</taxon>
        <taxon>Mollisiaceae</taxon>
        <taxon>Mollisia</taxon>
    </lineage>
</organism>
<protein>
    <submittedName>
        <fullName evidence="2">Uncharacterized protein</fullName>
    </submittedName>
</protein>
<sequence>MSQPFTPPRLDQKIGFGFILGDQHLRTRPGPSATAFDEAEDTDEATERKKKAAAKVKKAVAKSKKHVVKVKKARVPRVRVKKSITTKKKTTAPKRKASTKVATKVPDKKRKAPSGVEDGPRKKAKK</sequence>
<dbReference type="InParanoid" id="A0A194X8D2"/>
<keyword evidence="3" id="KW-1185">Reference proteome</keyword>
<feature type="compositionally biased region" description="Basic residues" evidence="1">
    <location>
        <begin position="48"/>
        <end position="98"/>
    </location>
</feature>
<dbReference type="KEGG" id="psco:LY89DRAFT_782686"/>
<reference evidence="2 3" key="1">
    <citation type="submission" date="2015-10" db="EMBL/GenBank/DDBJ databases">
        <title>Full genome of DAOMC 229536 Phialocephala scopiformis, a fungal endophyte of spruce producing the potent anti-insectan compound rugulosin.</title>
        <authorList>
            <consortium name="DOE Joint Genome Institute"/>
            <person name="Walker A.K."/>
            <person name="Frasz S.L."/>
            <person name="Seifert K.A."/>
            <person name="Miller J.D."/>
            <person name="Mondo S.J."/>
            <person name="Labutti K."/>
            <person name="Lipzen A."/>
            <person name="Dockter R."/>
            <person name="Kennedy M."/>
            <person name="Grigoriev I.V."/>
            <person name="Spatafora J.W."/>
        </authorList>
    </citation>
    <scope>NUCLEOTIDE SEQUENCE [LARGE SCALE GENOMIC DNA]</scope>
    <source>
        <strain evidence="2 3">CBS 120377</strain>
    </source>
</reference>
<proteinExistence type="predicted"/>
<evidence type="ECO:0000313" key="2">
    <source>
        <dbReference type="EMBL" id="KUJ16426.1"/>
    </source>
</evidence>
<feature type="region of interest" description="Disordered" evidence="1">
    <location>
        <begin position="23"/>
        <end position="126"/>
    </location>
</feature>
<dbReference type="GeneID" id="28832332"/>
<evidence type="ECO:0000313" key="3">
    <source>
        <dbReference type="Proteomes" id="UP000070700"/>
    </source>
</evidence>
<evidence type="ECO:0000256" key="1">
    <source>
        <dbReference type="SAM" id="MobiDB-lite"/>
    </source>
</evidence>
<dbReference type="RefSeq" id="XP_018070781.1">
    <property type="nucleotide sequence ID" value="XM_018222606.1"/>
</dbReference>
<dbReference type="EMBL" id="KQ947416">
    <property type="protein sequence ID" value="KUJ16426.1"/>
    <property type="molecule type" value="Genomic_DNA"/>
</dbReference>
<accession>A0A194X8D2</accession>
<dbReference type="AlphaFoldDB" id="A0A194X8D2"/>